<comment type="similarity">
    <text evidence="1">Belongs to the metallophosphoesterase superfamily. YfcE family.</text>
</comment>
<dbReference type="InterPro" id="IPR011152">
    <property type="entry name" value="Pesterase_MJ0912"/>
</dbReference>
<proteinExistence type="inferred from homology"/>
<evidence type="ECO:0000313" key="4">
    <source>
        <dbReference type="Proteomes" id="UP001312865"/>
    </source>
</evidence>
<sequence>MNIAALYDIHGNLPALNAVLGEIEKSEVDLIVIGGDIVSGPMPQQVLERLFQLKHRILYLRGNGDREVVTAYDGHPLTEELSEKAVELTNWVAAQISKKERDFLANLPEQQILQIPKVGEVLFCHATPRSDEEIFTPITSHNRLIPMFEGINQQIIVCGHTHLQFERRVGSRKIINAGSVGMPFAHSSGAYWLHLHSEGYKFRRTEFDGEEAARLIKAAGSPQCEEFTKNNVLKVPAVNDAIGFLEELTKKR</sequence>
<accession>A0ABU8HEX3</accession>
<dbReference type="Proteomes" id="UP001312865">
    <property type="component" value="Unassembled WGS sequence"/>
</dbReference>
<evidence type="ECO:0000256" key="1">
    <source>
        <dbReference type="ARBA" id="ARBA00008950"/>
    </source>
</evidence>
<name>A0ABU8HEX3_9BACI</name>
<dbReference type="Gene3D" id="3.60.21.10">
    <property type="match status" value="1"/>
</dbReference>
<protein>
    <submittedName>
        <fullName evidence="3">Metallophosphoesterase family protein</fullName>
    </submittedName>
</protein>
<dbReference type="SUPFAM" id="SSF56300">
    <property type="entry name" value="Metallo-dependent phosphatases"/>
    <property type="match status" value="1"/>
</dbReference>
<gene>
    <name evidence="3" type="ORF">WAK64_12820</name>
</gene>
<keyword evidence="4" id="KW-1185">Reference proteome</keyword>
<evidence type="ECO:0000259" key="2">
    <source>
        <dbReference type="Pfam" id="PF12850"/>
    </source>
</evidence>
<dbReference type="PANTHER" id="PTHR42850">
    <property type="entry name" value="METALLOPHOSPHOESTERASE"/>
    <property type="match status" value="1"/>
</dbReference>
<dbReference type="RefSeq" id="WP_336587381.1">
    <property type="nucleotide sequence ID" value="NZ_JBBAXC010000010.1"/>
</dbReference>
<comment type="caution">
    <text evidence="3">The sequence shown here is derived from an EMBL/GenBank/DDBJ whole genome shotgun (WGS) entry which is preliminary data.</text>
</comment>
<dbReference type="Pfam" id="PF12850">
    <property type="entry name" value="Metallophos_2"/>
    <property type="match status" value="1"/>
</dbReference>
<dbReference type="PANTHER" id="PTHR42850:SF2">
    <property type="entry name" value="BLL5683 PROTEIN"/>
    <property type="match status" value="1"/>
</dbReference>
<dbReference type="InterPro" id="IPR024654">
    <property type="entry name" value="Calcineurin-like_PHP_lpxH"/>
</dbReference>
<dbReference type="EMBL" id="JBBAXC010000010">
    <property type="protein sequence ID" value="MEI5907938.1"/>
    <property type="molecule type" value="Genomic_DNA"/>
</dbReference>
<dbReference type="InterPro" id="IPR050126">
    <property type="entry name" value="Ap4A_hydrolase"/>
</dbReference>
<dbReference type="PIRSF" id="PIRSF000883">
    <property type="entry name" value="Pesterase_MJ0912"/>
    <property type="match status" value="1"/>
</dbReference>
<evidence type="ECO:0000313" key="3">
    <source>
        <dbReference type="EMBL" id="MEI5907938.1"/>
    </source>
</evidence>
<reference evidence="3 4" key="1">
    <citation type="journal article" date="2018" name="J. Microbiol.">
        <title>Bacillus spongiae sp. nov., isolated from sponge of Jeju Island.</title>
        <authorList>
            <person name="Lee G.E."/>
            <person name="Im W.T."/>
            <person name="Park J.S."/>
        </authorList>
    </citation>
    <scope>NUCLEOTIDE SEQUENCE [LARGE SCALE GENOMIC DNA]</scope>
    <source>
        <strain evidence="3 4">135PIL107-10</strain>
    </source>
</reference>
<dbReference type="InterPro" id="IPR029052">
    <property type="entry name" value="Metallo-depent_PP-like"/>
</dbReference>
<organism evidence="3 4">
    <name type="scientific">Bacillus spongiae</name>
    <dbReference type="NCBI Taxonomy" id="2683610"/>
    <lineage>
        <taxon>Bacteria</taxon>
        <taxon>Bacillati</taxon>
        <taxon>Bacillota</taxon>
        <taxon>Bacilli</taxon>
        <taxon>Bacillales</taxon>
        <taxon>Bacillaceae</taxon>
        <taxon>Bacillus</taxon>
    </lineage>
</organism>
<feature type="domain" description="Calcineurin-like phosphoesterase" evidence="2">
    <location>
        <begin position="1"/>
        <end position="191"/>
    </location>
</feature>